<dbReference type="InterPro" id="IPR002197">
    <property type="entry name" value="HTH_Fis"/>
</dbReference>
<gene>
    <name evidence="7" type="ORF">FHS03_001192</name>
</gene>
<dbReference type="SUPFAM" id="SSF46689">
    <property type="entry name" value="Homeodomain-like"/>
    <property type="match status" value="1"/>
</dbReference>
<dbReference type="InterPro" id="IPR027417">
    <property type="entry name" value="P-loop_NTPase"/>
</dbReference>
<dbReference type="Gene3D" id="3.40.50.300">
    <property type="entry name" value="P-loop containing nucleotide triphosphate hydrolases"/>
    <property type="match status" value="1"/>
</dbReference>
<dbReference type="PANTHER" id="PTHR32071:SF120">
    <property type="entry name" value="TRANSCRIPTIONAL REGULATOR-RELATED"/>
    <property type="match status" value="1"/>
</dbReference>
<evidence type="ECO:0000256" key="1">
    <source>
        <dbReference type="ARBA" id="ARBA00022741"/>
    </source>
</evidence>
<keyword evidence="1" id="KW-0547">Nucleotide-binding</keyword>
<dbReference type="Pfam" id="PF02954">
    <property type="entry name" value="HTH_8"/>
    <property type="match status" value="1"/>
</dbReference>
<dbReference type="InterPro" id="IPR025943">
    <property type="entry name" value="Sigma_54_int_dom_ATP-bd_2"/>
</dbReference>
<dbReference type="CDD" id="cd00009">
    <property type="entry name" value="AAA"/>
    <property type="match status" value="1"/>
</dbReference>
<evidence type="ECO:0000313" key="8">
    <source>
        <dbReference type="Proteomes" id="UP000541535"/>
    </source>
</evidence>
<feature type="domain" description="Sigma-54 factor interaction" evidence="6">
    <location>
        <begin position="87"/>
        <end position="316"/>
    </location>
</feature>
<dbReference type="InterPro" id="IPR002078">
    <property type="entry name" value="Sigma_54_int"/>
</dbReference>
<dbReference type="Pfam" id="PF20161">
    <property type="entry name" value="VpsR"/>
    <property type="match status" value="1"/>
</dbReference>
<proteinExistence type="predicted"/>
<dbReference type="GO" id="GO:0043565">
    <property type="term" value="F:sequence-specific DNA binding"/>
    <property type="evidence" value="ECO:0007669"/>
    <property type="project" value="InterPro"/>
</dbReference>
<reference evidence="7 8" key="1">
    <citation type="submission" date="2020-08" db="EMBL/GenBank/DDBJ databases">
        <title>Genomic Encyclopedia of Type Strains, Phase III (KMG-III): the genomes of soil and plant-associated and newly described type strains.</title>
        <authorList>
            <person name="Whitman W."/>
        </authorList>
    </citation>
    <scope>NUCLEOTIDE SEQUENCE [LARGE SCALE GENOMIC DNA]</scope>
    <source>
        <strain evidence="7 8">CECT 8897</strain>
    </source>
</reference>
<dbReference type="InterPro" id="IPR003593">
    <property type="entry name" value="AAA+_ATPase"/>
</dbReference>
<keyword evidence="2" id="KW-0067">ATP-binding</keyword>
<dbReference type="PROSITE" id="PS00676">
    <property type="entry name" value="SIGMA54_INTERACT_2"/>
    <property type="match status" value="1"/>
</dbReference>
<dbReference type="InterPro" id="IPR009057">
    <property type="entry name" value="Homeodomain-like_sf"/>
</dbReference>
<sequence>MLDAEGSPLEALDRFLCEHWWLKWVALFHPHALQLPPVRQLIHDHCFDFHTWPIDGTRLNHTLGHAHGLAALAGHTASDSGGASMPLTGNSDAILSLRQQIRKVAQAGAPVLIWGESGTGKELVARAVHEHSPRAGAPFVPVNCGAMPASLIQSELFGYEKGAFTGAARDKHGLIESAAGGSLFLDEIGDLPLDLQSNLLRFLQEKTICRLGGTRQLAVDVRVIAASHVKLSQAVERGAFREDLYYRLNVLALEVPPLRERRDDVAALAEHYFSAFATERAAQVRGFSSKALEALRHHNWPGNVRELVNRVRRASVMAEGKLIQASDLGLSETPASAAHEAPPCERLGGARNRAERTALEERLASGKNMTQVASELGISRMTLYRLMARHGIDLPSRRRER</sequence>
<dbReference type="GO" id="GO:0006355">
    <property type="term" value="P:regulation of DNA-templated transcription"/>
    <property type="evidence" value="ECO:0007669"/>
    <property type="project" value="InterPro"/>
</dbReference>
<keyword evidence="8" id="KW-1185">Reference proteome</keyword>
<evidence type="ECO:0000256" key="2">
    <source>
        <dbReference type="ARBA" id="ARBA00022840"/>
    </source>
</evidence>
<dbReference type="Gene3D" id="1.10.8.60">
    <property type="match status" value="1"/>
</dbReference>
<keyword evidence="5" id="KW-0804">Transcription</keyword>
<dbReference type="Pfam" id="PF00158">
    <property type="entry name" value="Sigma54_activat"/>
    <property type="match status" value="1"/>
</dbReference>
<evidence type="ECO:0000313" key="7">
    <source>
        <dbReference type="EMBL" id="MBB3118161.1"/>
    </source>
</evidence>
<evidence type="ECO:0000256" key="3">
    <source>
        <dbReference type="ARBA" id="ARBA00023015"/>
    </source>
</evidence>
<comment type="caution">
    <text evidence="7">The sequence shown here is derived from an EMBL/GenBank/DDBJ whole genome shotgun (WGS) entry which is preliminary data.</text>
</comment>
<dbReference type="PROSITE" id="PS00675">
    <property type="entry name" value="SIGMA54_INTERACT_1"/>
    <property type="match status" value="1"/>
</dbReference>
<dbReference type="Proteomes" id="UP000541535">
    <property type="component" value="Unassembled WGS sequence"/>
</dbReference>
<evidence type="ECO:0000256" key="5">
    <source>
        <dbReference type="ARBA" id="ARBA00023163"/>
    </source>
</evidence>
<dbReference type="InterPro" id="IPR025662">
    <property type="entry name" value="Sigma_54_int_dom_ATP-bd_1"/>
</dbReference>
<organism evidence="7 8">
    <name type="scientific">Pseudoduganella violacea</name>
    <dbReference type="NCBI Taxonomy" id="1715466"/>
    <lineage>
        <taxon>Bacteria</taxon>
        <taxon>Pseudomonadati</taxon>
        <taxon>Pseudomonadota</taxon>
        <taxon>Betaproteobacteria</taxon>
        <taxon>Burkholderiales</taxon>
        <taxon>Oxalobacteraceae</taxon>
        <taxon>Telluria group</taxon>
        <taxon>Pseudoduganella</taxon>
    </lineage>
</organism>
<dbReference type="SUPFAM" id="SSF52540">
    <property type="entry name" value="P-loop containing nucleoside triphosphate hydrolases"/>
    <property type="match status" value="1"/>
</dbReference>
<evidence type="ECO:0000256" key="4">
    <source>
        <dbReference type="ARBA" id="ARBA00023125"/>
    </source>
</evidence>
<dbReference type="AlphaFoldDB" id="A0A7W5FT34"/>
<dbReference type="GO" id="GO:0005524">
    <property type="term" value="F:ATP binding"/>
    <property type="evidence" value="ECO:0007669"/>
    <property type="project" value="UniProtKB-KW"/>
</dbReference>
<dbReference type="PROSITE" id="PS00688">
    <property type="entry name" value="SIGMA54_INTERACT_3"/>
    <property type="match status" value="1"/>
</dbReference>
<keyword evidence="3" id="KW-0805">Transcription regulation</keyword>
<dbReference type="PANTHER" id="PTHR32071">
    <property type="entry name" value="TRANSCRIPTIONAL REGULATORY PROTEIN"/>
    <property type="match status" value="1"/>
</dbReference>
<dbReference type="InterPro" id="IPR045343">
    <property type="entry name" value="VpsR"/>
</dbReference>
<accession>A0A7W5FT34</accession>
<dbReference type="SMART" id="SM00382">
    <property type="entry name" value="AAA"/>
    <property type="match status" value="1"/>
</dbReference>
<dbReference type="EMBL" id="JACHXD010000003">
    <property type="protein sequence ID" value="MBB3118161.1"/>
    <property type="molecule type" value="Genomic_DNA"/>
</dbReference>
<dbReference type="InterPro" id="IPR025944">
    <property type="entry name" value="Sigma_54_int_dom_CS"/>
</dbReference>
<dbReference type="InterPro" id="IPR058031">
    <property type="entry name" value="AAA_lid_NorR"/>
</dbReference>
<dbReference type="Gene3D" id="1.10.10.60">
    <property type="entry name" value="Homeodomain-like"/>
    <property type="match status" value="1"/>
</dbReference>
<keyword evidence="4 7" id="KW-0238">DNA-binding</keyword>
<name>A0A7W5FT34_9BURK</name>
<evidence type="ECO:0000259" key="6">
    <source>
        <dbReference type="PROSITE" id="PS50045"/>
    </source>
</evidence>
<dbReference type="FunFam" id="3.40.50.300:FF:000006">
    <property type="entry name" value="DNA-binding transcriptional regulator NtrC"/>
    <property type="match status" value="1"/>
</dbReference>
<dbReference type="Pfam" id="PF25601">
    <property type="entry name" value="AAA_lid_14"/>
    <property type="match status" value="1"/>
</dbReference>
<protein>
    <submittedName>
        <fullName evidence="7">DNA-binding NtrC family response regulator</fullName>
    </submittedName>
</protein>
<dbReference type="PROSITE" id="PS50045">
    <property type="entry name" value="SIGMA54_INTERACT_4"/>
    <property type="match status" value="1"/>
</dbReference>